<evidence type="ECO:0000313" key="2">
    <source>
        <dbReference type="Proteomes" id="UP000478052"/>
    </source>
</evidence>
<sequence>MQNTSIKEIKIEKFKRKFDTRKLDNVHEIAYSLDEEIPRKSGVEIKTTFIYISYKCNLTTMGTIGRQQLTTNNDTASKERHIVYVKSPKKESKIKEKLLGDTPDRLAINDMPPLLREK</sequence>
<evidence type="ECO:0000313" key="1">
    <source>
        <dbReference type="EMBL" id="KAF0747778.1"/>
    </source>
</evidence>
<accession>A0A6G0Y2D4</accession>
<keyword evidence="2" id="KW-1185">Reference proteome</keyword>
<organism evidence="1 2">
    <name type="scientific">Aphis craccivora</name>
    <name type="common">Cowpea aphid</name>
    <dbReference type="NCBI Taxonomy" id="307492"/>
    <lineage>
        <taxon>Eukaryota</taxon>
        <taxon>Metazoa</taxon>
        <taxon>Ecdysozoa</taxon>
        <taxon>Arthropoda</taxon>
        <taxon>Hexapoda</taxon>
        <taxon>Insecta</taxon>
        <taxon>Pterygota</taxon>
        <taxon>Neoptera</taxon>
        <taxon>Paraneoptera</taxon>
        <taxon>Hemiptera</taxon>
        <taxon>Sternorrhyncha</taxon>
        <taxon>Aphidomorpha</taxon>
        <taxon>Aphidoidea</taxon>
        <taxon>Aphididae</taxon>
        <taxon>Aphidini</taxon>
        <taxon>Aphis</taxon>
        <taxon>Aphis</taxon>
    </lineage>
</organism>
<dbReference type="EMBL" id="VUJU01006717">
    <property type="protein sequence ID" value="KAF0747778.1"/>
    <property type="molecule type" value="Genomic_DNA"/>
</dbReference>
<name>A0A6G0Y2D4_APHCR</name>
<reference evidence="1 2" key="1">
    <citation type="submission" date="2019-08" db="EMBL/GenBank/DDBJ databases">
        <title>Whole genome of Aphis craccivora.</title>
        <authorList>
            <person name="Voronova N.V."/>
            <person name="Shulinski R.S."/>
            <person name="Bandarenka Y.V."/>
            <person name="Zhorov D.G."/>
            <person name="Warner D."/>
        </authorList>
    </citation>
    <scope>NUCLEOTIDE SEQUENCE [LARGE SCALE GENOMIC DNA]</scope>
    <source>
        <strain evidence="1">180601</strain>
        <tissue evidence="1">Whole Body</tissue>
    </source>
</reference>
<protein>
    <submittedName>
        <fullName evidence="1">Envelope fusion protein</fullName>
    </submittedName>
</protein>
<gene>
    <name evidence="1" type="ORF">FWK35_00017491</name>
</gene>
<dbReference type="Proteomes" id="UP000478052">
    <property type="component" value="Unassembled WGS sequence"/>
</dbReference>
<proteinExistence type="predicted"/>
<comment type="caution">
    <text evidence="1">The sequence shown here is derived from an EMBL/GenBank/DDBJ whole genome shotgun (WGS) entry which is preliminary data.</text>
</comment>
<dbReference type="AlphaFoldDB" id="A0A6G0Y2D4"/>